<dbReference type="RefSeq" id="WP_245839388.1">
    <property type="nucleotide sequence ID" value="NZ_MVHF01000004.1"/>
</dbReference>
<dbReference type="Proteomes" id="UP000192448">
    <property type="component" value="Unassembled WGS sequence"/>
</dbReference>
<evidence type="ECO:0000313" key="1">
    <source>
        <dbReference type="EMBL" id="ORA38105.1"/>
    </source>
</evidence>
<protein>
    <submittedName>
        <fullName evidence="1">Uncharacterized protein</fullName>
    </submittedName>
</protein>
<gene>
    <name evidence="1" type="ORF">BST13_05780</name>
</gene>
<reference evidence="1 2" key="1">
    <citation type="submission" date="2017-02" db="EMBL/GenBank/DDBJ databases">
        <title>The new phylogeny of genus Mycobacterium.</title>
        <authorList>
            <person name="Tortoli E."/>
            <person name="Trovato A."/>
            <person name="Cirillo D.M."/>
        </authorList>
    </citation>
    <scope>NUCLEOTIDE SEQUENCE [LARGE SCALE GENOMIC DNA]</scope>
    <source>
        <strain evidence="1 2">RW6</strain>
    </source>
</reference>
<comment type="caution">
    <text evidence="1">The sequence shown here is derived from an EMBL/GenBank/DDBJ whole genome shotgun (WGS) entry which is preliminary data.</text>
</comment>
<dbReference type="EMBL" id="MVHF01000004">
    <property type="protein sequence ID" value="ORA38105.1"/>
    <property type="molecule type" value="Genomic_DNA"/>
</dbReference>
<sequence length="282" mass="29832">MTTAFSPVVFDAPLVNPAPNGLFGATQWTDEDGPLRWLASGVDIRVFNYGGGAQFGVWEHPWCVSEDDLDPETDAKRGVRPEFPDTFTAFTSWASDECDVTQRSRDEVRVRAQQVHRLQEPNAVEAKLATRMLADAGTAGTAAGVVAAVAFLEGLLAKTNTVGQIHASAEWAAFAAYANLVRYNGSKLVTPLGHQWVFGGGYVDGLGSTLVATSPTFGWRGPVVLRDAPTAGFNEFVAVAERSLVVGYEELVAAVKVTAPVAGDGFPGLLNFPGSANFPSGG</sequence>
<keyword evidence="2" id="KW-1185">Reference proteome</keyword>
<evidence type="ECO:0000313" key="2">
    <source>
        <dbReference type="Proteomes" id="UP000192448"/>
    </source>
</evidence>
<accession>A0A1X0B7B8</accession>
<proteinExistence type="predicted"/>
<organism evidence="1 2">
    <name type="scientific">Mycobacterium aquaticum</name>
    <dbReference type="NCBI Taxonomy" id="1927124"/>
    <lineage>
        <taxon>Bacteria</taxon>
        <taxon>Bacillati</taxon>
        <taxon>Actinomycetota</taxon>
        <taxon>Actinomycetes</taxon>
        <taxon>Mycobacteriales</taxon>
        <taxon>Mycobacteriaceae</taxon>
        <taxon>Mycobacterium</taxon>
    </lineage>
</organism>
<dbReference type="STRING" id="1927124.BST13_05780"/>
<dbReference type="AlphaFoldDB" id="A0A1X0B7B8"/>
<name>A0A1X0B7B8_9MYCO</name>